<dbReference type="Gene3D" id="3.40.630.10">
    <property type="entry name" value="Zn peptidases"/>
    <property type="match status" value="1"/>
</dbReference>
<dbReference type="EMBL" id="CP054929">
    <property type="protein sequence ID" value="QKW55002.1"/>
    <property type="molecule type" value="Genomic_DNA"/>
</dbReference>
<evidence type="ECO:0000313" key="3">
    <source>
        <dbReference type="Proteomes" id="UP000509303"/>
    </source>
</evidence>
<evidence type="ECO:0000313" key="2">
    <source>
        <dbReference type="EMBL" id="QKW55002.1"/>
    </source>
</evidence>
<gene>
    <name evidence="2" type="ORF">HUT08_35345</name>
</gene>
<dbReference type="Proteomes" id="UP000509303">
    <property type="component" value="Chromosome"/>
</dbReference>
<keyword evidence="3" id="KW-1185">Reference proteome</keyword>
<reference evidence="2 3" key="1">
    <citation type="submission" date="2020-06" db="EMBL/GenBank/DDBJ databases">
        <title>Genome mining for natural products.</title>
        <authorList>
            <person name="Zhang B."/>
            <person name="Shi J."/>
            <person name="Ge H."/>
        </authorList>
    </citation>
    <scope>NUCLEOTIDE SEQUENCE [LARGE SCALE GENOMIC DNA]</scope>
    <source>
        <strain evidence="2 3">NA00687</strain>
    </source>
</reference>
<accession>A0A7H8NKM5</accession>
<proteinExistence type="predicted"/>
<dbReference type="SUPFAM" id="SSF53187">
    <property type="entry name" value="Zn-dependent exopeptidases"/>
    <property type="match status" value="1"/>
</dbReference>
<organism evidence="2 3">
    <name type="scientific">Streptomyces buecherae</name>
    <dbReference type="NCBI Taxonomy" id="2763006"/>
    <lineage>
        <taxon>Bacteria</taxon>
        <taxon>Bacillati</taxon>
        <taxon>Actinomycetota</taxon>
        <taxon>Actinomycetes</taxon>
        <taxon>Kitasatosporales</taxon>
        <taxon>Streptomycetaceae</taxon>
        <taxon>Streptomyces</taxon>
    </lineage>
</organism>
<name>A0A7H8NKM5_9ACTN</name>
<dbReference type="InterPro" id="IPR007484">
    <property type="entry name" value="Peptidase_M28"/>
</dbReference>
<dbReference type="Pfam" id="PF04389">
    <property type="entry name" value="Peptidase_M28"/>
    <property type="match status" value="1"/>
</dbReference>
<feature type="domain" description="Peptidase M28" evidence="1">
    <location>
        <begin position="253"/>
        <end position="449"/>
    </location>
</feature>
<protein>
    <submittedName>
        <fullName evidence="2">M28 family peptidase</fullName>
    </submittedName>
</protein>
<sequence length="487" mass="53377">MGEVDEVGESSLTSNWSAVEKYFEQAPTSREMMGWIENIYNQGIRRAGYPADSWIEEWAAEQFRQTGLEDVRLEPLNTPIWRPRSAHFEIWPTGKPDEVTRFSGLALPYSTPTEGTEGRLARMEDGEVSGGIAVQEITFSQVPQSQMAERATDSYDPEGVLPDLVQTVPFDLPHVLDFDVAAKNGATAYVGLLTGVPWETSDFYWPYDAERRPIPGIWLSGNDGREVRELMASGECEGRIVSDATLTEETTHNVVGTLPGASDHWVIIGSHHDGPWASAVEDASGVSLVLAQARFWASVPRELRPHNMLFLLTSGHMAGAAGTQAFIADHQELFPKVVLEMHLEHVARRADVIDGEVVPSDDPEVRWWFATQAPALEHLVLDSLAAEDIKRSWLLSPTALAPNPATDGAYFYYTGVPLVQYICTPIYIFDPRDTPDKVDEPSLVPISKAAARIIAGTVGCDPDTLRVPLENAAAATPSEADAAAPES</sequence>
<dbReference type="Gene3D" id="3.50.30.30">
    <property type="match status" value="1"/>
</dbReference>
<evidence type="ECO:0000259" key="1">
    <source>
        <dbReference type="Pfam" id="PF04389"/>
    </source>
</evidence>
<dbReference type="AlphaFoldDB" id="A0A7H8NKM5"/>